<evidence type="ECO:0000256" key="10">
    <source>
        <dbReference type="SAM" id="MobiDB-lite"/>
    </source>
</evidence>
<keyword evidence="5 11" id="KW-1133">Transmembrane helix</keyword>
<dbReference type="SUPFAM" id="SSF51206">
    <property type="entry name" value="cAMP-binding domain-like"/>
    <property type="match status" value="1"/>
</dbReference>
<dbReference type="InterPro" id="IPR018490">
    <property type="entry name" value="cNMP-bd_dom_sf"/>
</dbReference>
<dbReference type="InterPro" id="IPR014710">
    <property type="entry name" value="RmlC-like_jellyroll"/>
</dbReference>
<feature type="compositionally biased region" description="Polar residues" evidence="10">
    <location>
        <begin position="134"/>
        <end position="147"/>
    </location>
</feature>
<evidence type="ECO:0000256" key="2">
    <source>
        <dbReference type="ARBA" id="ARBA00010486"/>
    </source>
</evidence>
<feature type="region of interest" description="Disordered" evidence="10">
    <location>
        <begin position="130"/>
        <end position="150"/>
    </location>
</feature>
<evidence type="ECO:0000313" key="14">
    <source>
        <dbReference type="Proteomes" id="UP001457282"/>
    </source>
</evidence>
<sequence length="676" mass="77028">MASSEVALVVEEEKTQSSVDDEHSKLETTATAKSAKDGGDTKTTIKWPSFNTVFNPKGKFLPIWNNIFVISCVLAVSVDPLFFYIPVIDEKNKCLKFDTKLKAIALVSRLLTDYFYIVDIVIRILSGIHKDKPSSASDATKTQGEASKSNENKSVEDVLVVVKRAWEKTNRTYVLIDICAILPIPQVGMFVFFSKMKGPKCLKQRKYLDTLVLLQFVPRVLPIYLLCRERKKTLNKPSMWTKGVFNFFLYILASHVLGALWYFFAIQREMDCWHQFCRVQNGCQPSTLTCSERRHSLRIINSLNKSCPIKLQDPGKETPFDFGIFGDAIDSGIVQSTDFPQKCLNCFWWGLRNLSSLGQNLKTSTYAWENLFAVFISITGLLLFIYLIGNLQTYLQFATTRSEKLRRKMKTKNLEVELWLSKKGLPGNLKAVIMHIIQKKLEQNKDVEVENILSVLPSAHSKYIKRYLRLGTLKKVPMLQTMGVKLLKAICEHLEPVDYTQDSCIIGEGDRLNKMIFITHGTVQTYKTNGKGGKIGSNFLEKGDFYGADELLTWASRFNSFDDLPNSTRTVKPVTKVEAFELSADDLKSVAIKYWWHFTKDKELTGFSNYSLLEEYAVSSIEKEIRRRRQGKKKHSIKSLNKLSINQGSASKKLQHIISKVMRDQLPSPVSALDRN</sequence>
<organism evidence="13 14">
    <name type="scientific">Rubus argutus</name>
    <name type="common">Southern blackberry</name>
    <dbReference type="NCBI Taxonomy" id="59490"/>
    <lineage>
        <taxon>Eukaryota</taxon>
        <taxon>Viridiplantae</taxon>
        <taxon>Streptophyta</taxon>
        <taxon>Embryophyta</taxon>
        <taxon>Tracheophyta</taxon>
        <taxon>Spermatophyta</taxon>
        <taxon>Magnoliopsida</taxon>
        <taxon>eudicotyledons</taxon>
        <taxon>Gunneridae</taxon>
        <taxon>Pentapetalae</taxon>
        <taxon>rosids</taxon>
        <taxon>fabids</taxon>
        <taxon>Rosales</taxon>
        <taxon>Rosaceae</taxon>
        <taxon>Rosoideae</taxon>
        <taxon>Rosoideae incertae sedis</taxon>
        <taxon>Rubus</taxon>
    </lineage>
</organism>
<keyword evidence="9" id="KW-0407">Ion channel</keyword>
<dbReference type="AlphaFoldDB" id="A0AAW1VRU6"/>
<feature type="domain" description="Cyclic nucleotide-binding" evidence="12">
    <location>
        <begin position="478"/>
        <end position="557"/>
    </location>
</feature>
<feature type="transmembrane region" description="Helical" evidence="11">
    <location>
        <begin position="63"/>
        <end position="85"/>
    </location>
</feature>
<dbReference type="InterPro" id="IPR005821">
    <property type="entry name" value="Ion_trans_dom"/>
</dbReference>
<dbReference type="Gene3D" id="1.10.287.70">
    <property type="match status" value="1"/>
</dbReference>
<comment type="subcellular location">
    <subcellularLocation>
        <location evidence="1">Membrane</location>
        <topology evidence="1">Multi-pass membrane protein</topology>
    </subcellularLocation>
</comment>
<keyword evidence="14" id="KW-1185">Reference proteome</keyword>
<keyword evidence="4 11" id="KW-0812">Transmembrane</keyword>
<evidence type="ECO:0000256" key="8">
    <source>
        <dbReference type="ARBA" id="ARBA00023286"/>
    </source>
</evidence>
<feature type="transmembrane region" description="Helical" evidence="11">
    <location>
        <begin position="173"/>
        <end position="194"/>
    </location>
</feature>
<dbReference type="Pfam" id="PF00027">
    <property type="entry name" value="cNMP_binding"/>
    <property type="match status" value="1"/>
</dbReference>
<feature type="transmembrane region" description="Helical" evidence="11">
    <location>
        <begin position="245"/>
        <end position="264"/>
    </location>
</feature>
<dbReference type="PROSITE" id="PS50042">
    <property type="entry name" value="CNMP_BINDING_3"/>
    <property type="match status" value="1"/>
</dbReference>
<dbReference type="GO" id="GO:0016020">
    <property type="term" value="C:membrane"/>
    <property type="evidence" value="ECO:0007669"/>
    <property type="project" value="UniProtKB-SubCell"/>
</dbReference>
<reference evidence="13 14" key="1">
    <citation type="journal article" date="2023" name="G3 (Bethesda)">
        <title>A chromosome-length genome assembly and annotation of blackberry (Rubus argutus, cv. 'Hillquist').</title>
        <authorList>
            <person name="Bruna T."/>
            <person name="Aryal R."/>
            <person name="Dudchenko O."/>
            <person name="Sargent D.J."/>
            <person name="Mead D."/>
            <person name="Buti M."/>
            <person name="Cavallini A."/>
            <person name="Hytonen T."/>
            <person name="Andres J."/>
            <person name="Pham M."/>
            <person name="Weisz D."/>
            <person name="Mascagni F."/>
            <person name="Usai G."/>
            <person name="Natali L."/>
            <person name="Bassil N."/>
            <person name="Fernandez G.E."/>
            <person name="Lomsadze A."/>
            <person name="Armour M."/>
            <person name="Olukolu B."/>
            <person name="Poorten T."/>
            <person name="Britton C."/>
            <person name="Davik J."/>
            <person name="Ashrafi H."/>
            <person name="Aiden E.L."/>
            <person name="Borodovsky M."/>
            <person name="Worthington M."/>
        </authorList>
    </citation>
    <scope>NUCLEOTIDE SEQUENCE [LARGE SCALE GENOMIC DNA]</scope>
    <source>
        <strain evidence="13">PI 553951</strain>
    </source>
</reference>
<feature type="region of interest" description="Disordered" evidence="10">
    <location>
        <begin position="1"/>
        <end position="39"/>
    </location>
</feature>
<evidence type="ECO:0000256" key="11">
    <source>
        <dbReference type="SAM" id="Phobius"/>
    </source>
</evidence>
<evidence type="ECO:0000256" key="6">
    <source>
        <dbReference type="ARBA" id="ARBA00023065"/>
    </source>
</evidence>
<keyword evidence="7 11" id="KW-0472">Membrane</keyword>
<dbReference type="Pfam" id="PF00520">
    <property type="entry name" value="Ion_trans"/>
    <property type="match status" value="1"/>
</dbReference>
<dbReference type="PANTHER" id="PTHR45651:SF68">
    <property type="entry name" value="ION TRANSPORT DOMAIN-CONTAINING PROTEIN"/>
    <property type="match status" value="1"/>
</dbReference>
<evidence type="ECO:0000256" key="3">
    <source>
        <dbReference type="ARBA" id="ARBA00022448"/>
    </source>
</evidence>
<dbReference type="GO" id="GO:0005216">
    <property type="term" value="F:monoatomic ion channel activity"/>
    <property type="evidence" value="ECO:0007669"/>
    <property type="project" value="InterPro"/>
</dbReference>
<gene>
    <name evidence="13" type="ORF">M0R45_001987</name>
</gene>
<dbReference type="CDD" id="cd00038">
    <property type="entry name" value="CAP_ED"/>
    <property type="match status" value="1"/>
</dbReference>
<dbReference type="EMBL" id="JBEDUW010000029">
    <property type="protein sequence ID" value="KAK9907215.1"/>
    <property type="molecule type" value="Genomic_DNA"/>
</dbReference>
<evidence type="ECO:0000256" key="9">
    <source>
        <dbReference type="ARBA" id="ARBA00023303"/>
    </source>
</evidence>
<accession>A0AAW1VRU6</accession>
<evidence type="ECO:0000256" key="1">
    <source>
        <dbReference type="ARBA" id="ARBA00004141"/>
    </source>
</evidence>
<comment type="caution">
    <text evidence="13">The sequence shown here is derived from an EMBL/GenBank/DDBJ whole genome shotgun (WGS) entry which is preliminary data.</text>
</comment>
<name>A0AAW1VRU6_RUBAR</name>
<keyword evidence="6" id="KW-0406">Ion transport</keyword>
<comment type="similarity">
    <text evidence="2">Belongs to the cyclic nucleotide-gated cation channel (TC 1.A.1.5) family.</text>
</comment>
<evidence type="ECO:0000313" key="13">
    <source>
        <dbReference type="EMBL" id="KAK9907215.1"/>
    </source>
</evidence>
<dbReference type="PANTHER" id="PTHR45651">
    <property type="entry name" value="CYCLIC NUCLEOTIDE-GATED ION CHANNEL 15-RELATED-RELATED"/>
    <property type="match status" value="1"/>
</dbReference>
<proteinExistence type="inferred from homology"/>
<evidence type="ECO:0000256" key="4">
    <source>
        <dbReference type="ARBA" id="ARBA00022692"/>
    </source>
</evidence>
<dbReference type="Proteomes" id="UP001457282">
    <property type="component" value="Unassembled WGS sequence"/>
</dbReference>
<feature type="transmembrane region" description="Helical" evidence="11">
    <location>
        <begin position="371"/>
        <end position="389"/>
    </location>
</feature>
<evidence type="ECO:0000256" key="5">
    <source>
        <dbReference type="ARBA" id="ARBA00022989"/>
    </source>
</evidence>
<keyword evidence="8" id="KW-1071">Ligand-gated ion channel</keyword>
<dbReference type="SMART" id="SM00100">
    <property type="entry name" value="cNMP"/>
    <property type="match status" value="1"/>
</dbReference>
<protein>
    <recommendedName>
        <fullName evidence="12">Cyclic nucleotide-binding domain-containing protein</fullName>
    </recommendedName>
</protein>
<dbReference type="Gene3D" id="2.60.120.10">
    <property type="entry name" value="Jelly Rolls"/>
    <property type="match status" value="1"/>
</dbReference>
<evidence type="ECO:0000259" key="12">
    <source>
        <dbReference type="PROSITE" id="PS50042"/>
    </source>
</evidence>
<feature type="compositionally biased region" description="Basic and acidic residues" evidence="10">
    <location>
        <begin position="11"/>
        <end position="26"/>
    </location>
</feature>
<dbReference type="SUPFAM" id="SSF81324">
    <property type="entry name" value="Voltage-gated potassium channels"/>
    <property type="match status" value="1"/>
</dbReference>
<dbReference type="InterPro" id="IPR000595">
    <property type="entry name" value="cNMP-bd_dom"/>
</dbReference>
<keyword evidence="3" id="KW-0813">Transport</keyword>
<evidence type="ECO:0000256" key="7">
    <source>
        <dbReference type="ARBA" id="ARBA00023136"/>
    </source>
</evidence>